<organism evidence="1 2">
    <name type="scientific">Vallitalea maricola</name>
    <dbReference type="NCBI Taxonomy" id="3074433"/>
    <lineage>
        <taxon>Bacteria</taxon>
        <taxon>Bacillati</taxon>
        <taxon>Bacillota</taxon>
        <taxon>Clostridia</taxon>
        <taxon>Lachnospirales</taxon>
        <taxon>Vallitaleaceae</taxon>
        <taxon>Vallitalea</taxon>
    </lineage>
</organism>
<sequence length="461" mass="51675">MKKFHGFKMFTVIALVMAMLVSLAGCSSSKNDTEKDDAKENSKEQQKDTEKKSSVTIELFQFKLEIAKALDAAASEYMKENPNVKINVQSIGEGYSTQLKAKMQSGKEPTIFNVGGPSDVNDWLYKLEDLSDQPWVEYAATGTMGDVTIDNKVYGLPYSVEGYGFVYNKAMFEAAGVDIAEIKDFATLETAVKKLDEKIKSGDLKEQFPDLEAVFELPAKETWLTGLHTTNVALSPEFDSALNAFNADKVEYKYSDQLKKIVDIQADYSSDADNKQKLCAVDNTTSVENGIAIGRVAMVQQGNWIYPSVNSIDQEIAEQLDILPIPLEGVIEDSIPIGVPMYWTVNVDAADEQKAAAKDFLNWLYQSERGKEIIVNEFFFIPPFTNYDGLEAKDSLSRAVQRYTNAGKTMPWVFMGYPSGWCMDIMGTSIQKYLAGVQDWDEVIDYCKQQWEELAKKRDEN</sequence>
<comment type="caution">
    <text evidence="1">The sequence shown here is derived from an EMBL/GenBank/DDBJ whole genome shotgun (WGS) entry which is preliminary data.</text>
</comment>
<name>A0ACB5UJ66_9FIRM</name>
<gene>
    <name evidence="1" type="ORF">AN2V17_18200</name>
</gene>
<evidence type="ECO:0000313" key="1">
    <source>
        <dbReference type="EMBL" id="GMQ62588.1"/>
    </source>
</evidence>
<accession>A0ACB5UJ66</accession>
<keyword evidence="2" id="KW-1185">Reference proteome</keyword>
<proteinExistence type="predicted"/>
<protein>
    <submittedName>
        <fullName evidence="1">ABC transporter substrate-binding protein</fullName>
    </submittedName>
</protein>
<dbReference type="Proteomes" id="UP001374599">
    <property type="component" value="Unassembled WGS sequence"/>
</dbReference>
<reference evidence="1" key="1">
    <citation type="submission" date="2023-09" db="EMBL/GenBank/DDBJ databases">
        <title>Vallitalea sediminicola and Vallitalea maricola sp. nov., anaerobic bacteria isolated from marine sediment.</title>
        <authorList>
            <person name="Hirano S."/>
            <person name="Maeda A."/>
            <person name="Terahara T."/>
            <person name="Mori K."/>
            <person name="Hamada M."/>
            <person name="Matsumoto R."/>
            <person name="Kobayashi T."/>
        </authorList>
    </citation>
    <scope>NUCLEOTIDE SEQUENCE</scope>
    <source>
        <strain evidence="1">AN17-2</strain>
    </source>
</reference>
<evidence type="ECO:0000313" key="2">
    <source>
        <dbReference type="Proteomes" id="UP001374599"/>
    </source>
</evidence>
<dbReference type="EMBL" id="BTPU01000027">
    <property type="protein sequence ID" value="GMQ62588.1"/>
    <property type="molecule type" value="Genomic_DNA"/>
</dbReference>